<reference evidence="4" key="1">
    <citation type="submission" date="2021-01" db="EMBL/GenBank/DDBJ databases">
        <authorList>
            <person name="Corre E."/>
            <person name="Pelletier E."/>
            <person name="Niang G."/>
            <person name="Scheremetjew M."/>
            <person name="Finn R."/>
            <person name="Kale V."/>
            <person name="Holt S."/>
            <person name="Cochrane G."/>
            <person name="Meng A."/>
            <person name="Brown T."/>
            <person name="Cohen L."/>
        </authorList>
    </citation>
    <scope>NUCLEOTIDE SEQUENCE</scope>
    <source>
        <strain evidence="4">MM31A-1</strain>
    </source>
</reference>
<evidence type="ECO:0000256" key="3">
    <source>
        <dbReference type="SAM" id="SignalP"/>
    </source>
</evidence>
<dbReference type="InterPro" id="IPR015943">
    <property type="entry name" value="WD40/YVTN_repeat-like_dom_sf"/>
</dbReference>
<feature type="compositionally biased region" description="Polar residues" evidence="2">
    <location>
        <begin position="585"/>
        <end position="595"/>
    </location>
</feature>
<dbReference type="EMBL" id="HBIO01025484">
    <property type="protein sequence ID" value="CAE0474692.1"/>
    <property type="molecule type" value="Transcribed_RNA"/>
</dbReference>
<feature type="compositionally biased region" description="Low complexity" evidence="2">
    <location>
        <begin position="541"/>
        <end position="550"/>
    </location>
</feature>
<keyword evidence="3" id="KW-0732">Signal</keyword>
<gene>
    <name evidence="4" type="ORF">CDEB00056_LOCUS19545</name>
</gene>
<dbReference type="Pfam" id="PF14312">
    <property type="entry name" value="FG-GAP_2"/>
    <property type="match status" value="1"/>
</dbReference>
<protein>
    <submittedName>
        <fullName evidence="4">Uncharacterized protein</fullName>
    </submittedName>
</protein>
<accession>A0A7S3VDT6</accession>
<sequence length="621" mass="66298">MKISTIVIRMLPLLLSSFWTSTGNLSSPYELSGTREVKALEKNNKKPKSGHHDFLKYDWNWNWNVESFPRRLELELELANDDNICHASEWLPAGANLIGEAAEDQSGESIDMSADGSIVAIGTRRNDGAGKNSGHVRIYQRDIGSDSGSGSNKWILLGKDIDGKDRWEGMGTAISLSQDGMTIAITGNNSAGQADKIGILRVYQYNENTNSWTQLGEDMRGKAASDQFGRSLSLSDDGLTVAVGAYQSQDGQGQNSGMVQVFSYNTKSKSWVQKGNSLNMKKDNVPDLNFGNSLSLSGDASMLAIGTKNSVETYTLASNKIEIGNGGDWIGVGNVVLQTVAGLYLNSVSLSKDGSTLAAADDTEIKVFSNTNDSPDRWEQIGNAIMRSTGTDGNIAVRVSKNGSILAIGEDNNNDIATDAGRIQIFQLHNESATWKLLGGKGSISAMEASLFSIDGNENGSDAAGHKFGYSLAMSEDGHSIAAGSRYSGVEPLFQSGHTRVFDLNCAESPSVSPSVEESQAPSLAPSMWKKPPVDVDDASDVPSLAQVVPTVPPSSPVASPPSANNMDEDQTQMPSSAADKKRTNVSNRGMPTSSAERTYVDVTTMWIGVGFVGTLPFLFG</sequence>
<dbReference type="InterPro" id="IPR013519">
    <property type="entry name" value="Int_alpha_beta-p"/>
</dbReference>
<feature type="signal peptide" evidence="3">
    <location>
        <begin position="1"/>
        <end position="23"/>
    </location>
</feature>
<dbReference type="PANTHER" id="PTHR36220">
    <property type="entry name" value="UNNAMED PRODUCT"/>
    <property type="match status" value="1"/>
</dbReference>
<evidence type="ECO:0000313" key="4">
    <source>
        <dbReference type="EMBL" id="CAE0474692.1"/>
    </source>
</evidence>
<evidence type="ECO:0000256" key="1">
    <source>
        <dbReference type="PROSITE-ProRule" id="PRU00803"/>
    </source>
</evidence>
<dbReference type="AlphaFoldDB" id="A0A7S3VDT6"/>
<feature type="compositionally biased region" description="Pro residues" evidence="2">
    <location>
        <begin position="551"/>
        <end position="560"/>
    </location>
</feature>
<feature type="region of interest" description="Disordered" evidence="2">
    <location>
        <begin position="508"/>
        <end position="595"/>
    </location>
</feature>
<dbReference type="SUPFAM" id="SSF82171">
    <property type="entry name" value="DPP6 N-terminal domain-like"/>
    <property type="match status" value="1"/>
</dbReference>
<organism evidence="4">
    <name type="scientific">Chaetoceros debilis</name>
    <dbReference type="NCBI Taxonomy" id="122233"/>
    <lineage>
        <taxon>Eukaryota</taxon>
        <taxon>Sar</taxon>
        <taxon>Stramenopiles</taxon>
        <taxon>Ochrophyta</taxon>
        <taxon>Bacillariophyta</taxon>
        <taxon>Coscinodiscophyceae</taxon>
        <taxon>Chaetocerotophycidae</taxon>
        <taxon>Chaetocerotales</taxon>
        <taxon>Chaetocerotaceae</taxon>
        <taxon>Chaetoceros</taxon>
    </lineage>
</organism>
<feature type="chain" id="PRO_5030505016" evidence="3">
    <location>
        <begin position="24"/>
        <end position="621"/>
    </location>
</feature>
<proteinExistence type="predicted"/>
<dbReference type="PANTHER" id="PTHR36220:SF1">
    <property type="entry name" value="GAMMA TUBULIN COMPLEX COMPONENT C-TERMINAL DOMAIN-CONTAINING PROTEIN"/>
    <property type="match status" value="1"/>
</dbReference>
<dbReference type="PROSITE" id="PS51470">
    <property type="entry name" value="FG_GAP"/>
    <property type="match status" value="1"/>
</dbReference>
<feature type="compositionally biased region" description="Low complexity" evidence="2">
    <location>
        <begin position="508"/>
        <end position="523"/>
    </location>
</feature>
<dbReference type="InterPro" id="IPR013517">
    <property type="entry name" value="FG-GAP"/>
</dbReference>
<feature type="repeat" description="FG-GAP" evidence="1">
    <location>
        <begin position="214"/>
        <end position="271"/>
    </location>
</feature>
<name>A0A7S3VDT6_9STRA</name>
<dbReference type="Gene3D" id="2.130.10.10">
    <property type="entry name" value="YVTN repeat-like/Quinoprotein amine dehydrogenase"/>
    <property type="match status" value="1"/>
</dbReference>
<evidence type="ECO:0000256" key="2">
    <source>
        <dbReference type="SAM" id="MobiDB-lite"/>
    </source>
</evidence>